<dbReference type="AlphaFoldDB" id="A0A5B8MU76"/>
<proteinExistence type="predicted"/>
<keyword evidence="4" id="KW-1185">Reference proteome</keyword>
<organism evidence="3 4">
    <name type="scientific">Chloropicon primus</name>
    <dbReference type="NCBI Taxonomy" id="1764295"/>
    <lineage>
        <taxon>Eukaryota</taxon>
        <taxon>Viridiplantae</taxon>
        <taxon>Chlorophyta</taxon>
        <taxon>Chloropicophyceae</taxon>
        <taxon>Chloropicales</taxon>
        <taxon>Chloropicaceae</taxon>
        <taxon>Chloropicon</taxon>
    </lineage>
</organism>
<reference evidence="3 4" key="1">
    <citation type="submission" date="2018-07" db="EMBL/GenBank/DDBJ databases">
        <title>The complete nuclear genome of the prasinophyte Chloropicon primus (CCMP1205).</title>
        <authorList>
            <person name="Pombert J.-F."/>
            <person name="Otis C."/>
            <person name="Turmel M."/>
            <person name="Lemieux C."/>
        </authorList>
    </citation>
    <scope>NUCLEOTIDE SEQUENCE [LARGE SCALE GENOMIC DNA]</scope>
    <source>
        <strain evidence="3 4">CCMP1205</strain>
    </source>
</reference>
<protein>
    <submittedName>
        <fullName evidence="3">Uncharacterized protein</fullName>
    </submittedName>
</protein>
<evidence type="ECO:0000313" key="2">
    <source>
        <dbReference type="EMBL" id="CAD9712170.1"/>
    </source>
</evidence>
<dbReference type="EMBL" id="HBHL01001768">
    <property type="protein sequence ID" value="CAD9712170.1"/>
    <property type="molecule type" value="Transcribed_RNA"/>
</dbReference>
<dbReference type="EMBL" id="CP031043">
    <property type="protein sequence ID" value="QDZ23215.1"/>
    <property type="molecule type" value="Genomic_DNA"/>
</dbReference>
<reference evidence="2" key="2">
    <citation type="submission" date="2021-01" db="EMBL/GenBank/DDBJ databases">
        <authorList>
            <person name="Corre E."/>
            <person name="Pelletier E."/>
            <person name="Niang G."/>
            <person name="Scheremetjew M."/>
            <person name="Finn R."/>
            <person name="Kale V."/>
            <person name="Holt S."/>
            <person name="Cochrane G."/>
            <person name="Meng A."/>
            <person name="Brown T."/>
            <person name="Cohen L."/>
        </authorList>
    </citation>
    <scope>NUCLEOTIDE SEQUENCE</scope>
    <source>
        <strain evidence="2">CCMP1205</strain>
    </source>
</reference>
<sequence length="270" mass="28187">MIMLGSETRGMSKNVKAIVLGVMLLLGVSAKSASAHADAVVANDLVRHGWHDEAELAKYGQEVAAKGIATGLKGVVDQNPLEYEIGKAEFKNGVDKQIGAAYELSHELSPFGRKLQEVVDEDAELAGRQLLGGWHPNVFQAGGNIANFGAHGAARGIATGLKGLVDGNPFERGLGQAEFKLGSNVARGGLNLMRAATPFGRKLQNFHPRVFHAGEDIARAGAHGVGRGVQTAIKGAVSGNDLERAIGRGEAKVGAHVLKGGAKIMRHSLG</sequence>
<gene>
    <name evidence="3" type="ORF">A3770_10p57330</name>
    <name evidence="2" type="ORF">CPRI1469_LOCUS1011</name>
</gene>
<feature type="chain" id="PRO_5044096597" evidence="1">
    <location>
        <begin position="31"/>
        <end position="270"/>
    </location>
</feature>
<name>A0A5B8MU76_9CHLO</name>
<dbReference type="Proteomes" id="UP000316726">
    <property type="component" value="Chromosome 10"/>
</dbReference>
<feature type="signal peptide" evidence="1">
    <location>
        <begin position="1"/>
        <end position="30"/>
    </location>
</feature>
<accession>A0A5B8MU76</accession>
<evidence type="ECO:0000313" key="4">
    <source>
        <dbReference type="Proteomes" id="UP000316726"/>
    </source>
</evidence>
<evidence type="ECO:0000313" key="3">
    <source>
        <dbReference type="EMBL" id="QDZ23215.1"/>
    </source>
</evidence>
<keyword evidence="1" id="KW-0732">Signal</keyword>
<evidence type="ECO:0000256" key="1">
    <source>
        <dbReference type="SAM" id="SignalP"/>
    </source>
</evidence>